<dbReference type="AlphaFoldDB" id="A0A843W427"/>
<dbReference type="Proteomes" id="UP000652761">
    <property type="component" value="Unassembled WGS sequence"/>
</dbReference>
<accession>A0A843W427</accession>
<sequence length="775" mass="83207">AGYPFPLFSLFLPSPSSPAVERLPSGVRAWWRPEARAERRSGVRGARRRWPTDVKGPSWVRSSPGIEDPMVYLPADVAVMRRAVTSVEASPRTPILGSLLREYSRLRVCSSWQPLLWASLVWPGADQCFLWFSLQCPLDSVIPFRVPVHGGTNVVLTWLFRGLGKCAERCFRFVPDSVGFCGSRGSSLFSEFLLLWPVRDWCAASLHDSCACCKLQLSLCHVRGECGRSACSCHSVAVGAGLAGSGLPCVEDACRQVQMRCSWSSSAHLGVCVPLRLREPACCVAFTSTELCSALLVLVVVRFPQSCVVRVSGCYCVALEAEDCSALVSAVAVPPQGLRCAASVGLAGAFWRVFLEWCLGGSGGGSPRTGLHSSQDRPLSLLVEVLPRSALCLFRATVVLPLWFEVFRLVELRPGESAWALSVKVSCPWLCVWLLHWPACLVSRFQVFSAAPVDSVCPWGAGGLLHFRCLACSRKWWSAACSLRAVVSVWHHGSVDLFVSFVVVMVSYYLPGQLGHWIPVGLERALFRCALDGASACALEAVRVTVLVFGPSIGRDRGGAFLLLYARELLRFSLPKWQSRCSVSCVLLGADVGVVLLMAGAGVACGALSDFQFFACGFRQASGGESFLLARVVVSAAGVPDATAILVAASLCVAFLSRPGCPLRSCSARSTGHVNVLSCCTDQSSDACQGGRCRPATPSPLFPLSPFPLFSGGGEAPLRRSGVVEACGSCGAAERRAWSKEEVANRREGTLVGLFFVKGRDCLNSSQSGWIGSSS</sequence>
<feature type="non-terminal residue" evidence="1">
    <location>
        <position position="1"/>
    </location>
</feature>
<dbReference type="EMBL" id="NMUH01002405">
    <property type="protein sequence ID" value="MQL99764.1"/>
    <property type="molecule type" value="Genomic_DNA"/>
</dbReference>
<evidence type="ECO:0000313" key="1">
    <source>
        <dbReference type="EMBL" id="MQL99764.1"/>
    </source>
</evidence>
<proteinExistence type="predicted"/>
<organism evidence="1 2">
    <name type="scientific">Colocasia esculenta</name>
    <name type="common">Wild taro</name>
    <name type="synonym">Arum esculentum</name>
    <dbReference type="NCBI Taxonomy" id="4460"/>
    <lineage>
        <taxon>Eukaryota</taxon>
        <taxon>Viridiplantae</taxon>
        <taxon>Streptophyta</taxon>
        <taxon>Embryophyta</taxon>
        <taxon>Tracheophyta</taxon>
        <taxon>Spermatophyta</taxon>
        <taxon>Magnoliopsida</taxon>
        <taxon>Liliopsida</taxon>
        <taxon>Araceae</taxon>
        <taxon>Aroideae</taxon>
        <taxon>Colocasieae</taxon>
        <taxon>Colocasia</taxon>
    </lineage>
</organism>
<gene>
    <name evidence="1" type="ORF">Taro_032493</name>
</gene>
<name>A0A843W427_COLES</name>
<keyword evidence="2" id="KW-1185">Reference proteome</keyword>
<reference evidence="1" key="1">
    <citation type="submission" date="2017-07" db="EMBL/GenBank/DDBJ databases">
        <title>Taro Niue Genome Assembly and Annotation.</title>
        <authorList>
            <person name="Atibalentja N."/>
            <person name="Keating K."/>
            <person name="Fields C.J."/>
        </authorList>
    </citation>
    <scope>NUCLEOTIDE SEQUENCE</scope>
    <source>
        <strain evidence="1">Niue_2</strain>
        <tissue evidence="1">Leaf</tissue>
    </source>
</reference>
<evidence type="ECO:0000313" key="2">
    <source>
        <dbReference type="Proteomes" id="UP000652761"/>
    </source>
</evidence>
<comment type="caution">
    <text evidence="1">The sequence shown here is derived from an EMBL/GenBank/DDBJ whole genome shotgun (WGS) entry which is preliminary data.</text>
</comment>
<protein>
    <submittedName>
        <fullName evidence="1">Uncharacterized protein</fullName>
    </submittedName>
</protein>